<evidence type="ECO:0000313" key="18">
    <source>
        <dbReference type="WBParaSite" id="TASK_0000075901-mRNA-1"/>
    </source>
</evidence>
<keyword evidence="17" id="KW-1185">Reference proteome</keyword>
<feature type="transmembrane region" description="Helical" evidence="14">
    <location>
        <begin position="144"/>
        <end position="163"/>
    </location>
</feature>
<evidence type="ECO:0000313" key="16">
    <source>
        <dbReference type="EMBL" id="VDK21746.1"/>
    </source>
</evidence>
<dbReference type="Pfam" id="PF23113">
    <property type="entry name" value="MARCHF6_C"/>
    <property type="match status" value="1"/>
</dbReference>
<organism evidence="18">
    <name type="scientific">Taenia asiatica</name>
    <name type="common">Asian tapeworm</name>
    <dbReference type="NCBI Taxonomy" id="60517"/>
    <lineage>
        <taxon>Eukaryota</taxon>
        <taxon>Metazoa</taxon>
        <taxon>Spiralia</taxon>
        <taxon>Lophotrochozoa</taxon>
        <taxon>Platyhelminthes</taxon>
        <taxon>Cestoda</taxon>
        <taxon>Eucestoda</taxon>
        <taxon>Cyclophyllidea</taxon>
        <taxon>Taeniidae</taxon>
        <taxon>Taenia</taxon>
    </lineage>
</organism>
<feature type="region of interest" description="Disordered" evidence="13">
    <location>
        <begin position="220"/>
        <end position="272"/>
    </location>
</feature>
<evidence type="ECO:0000256" key="6">
    <source>
        <dbReference type="ARBA" id="ARBA00022692"/>
    </source>
</evidence>
<dbReference type="GO" id="GO:0008270">
    <property type="term" value="F:zinc ion binding"/>
    <property type="evidence" value="ECO:0007669"/>
    <property type="project" value="UniProtKB-KW"/>
</dbReference>
<evidence type="ECO:0000256" key="1">
    <source>
        <dbReference type="ARBA" id="ARBA00000900"/>
    </source>
</evidence>
<feature type="transmembrane region" description="Helical" evidence="14">
    <location>
        <begin position="816"/>
        <end position="845"/>
    </location>
</feature>
<dbReference type="Pfam" id="PF12906">
    <property type="entry name" value="RINGv"/>
    <property type="match status" value="1"/>
</dbReference>
<name>A0A0R3VU04_TAEAS</name>
<proteinExistence type="predicted"/>
<dbReference type="AlphaFoldDB" id="A0A0R3VU04"/>
<evidence type="ECO:0000313" key="17">
    <source>
        <dbReference type="Proteomes" id="UP000282613"/>
    </source>
</evidence>
<keyword evidence="11 14" id="KW-1133">Transmembrane helix</keyword>
<feature type="region of interest" description="Disordered" evidence="13">
    <location>
        <begin position="602"/>
        <end position="639"/>
    </location>
</feature>
<feature type="transmembrane region" description="Helical" evidence="14">
    <location>
        <begin position="851"/>
        <end position="875"/>
    </location>
</feature>
<comment type="pathway">
    <text evidence="3">Protein modification; protein ubiquitination.</text>
</comment>
<feature type="transmembrane region" description="Helical" evidence="14">
    <location>
        <begin position="529"/>
        <end position="547"/>
    </location>
</feature>
<keyword evidence="7" id="KW-0479">Metal-binding</keyword>
<dbReference type="GO" id="GO:0005789">
    <property type="term" value="C:endoplasmic reticulum membrane"/>
    <property type="evidence" value="ECO:0007669"/>
    <property type="project" value="TreeGrafter"/>
</dbReference>
<feature type="compositionally biased region" description="Low complexity" evidence="13">
    <location>
        <begin position="602"/>
        <end position="614"/>
    </location>
</feature>
<feature type="transmembrane region" description="Helical" evidence="14">
    <location>
        <begin position="337"/>
        <end position="361"/>
    </location>
</feature>
<feature type="domain" description="RING-CH-type" evidence="15">
    <location>
        <begin position="1"/>
        <end position="62"/>
    </location>
</feature>
<evidence type="ECO:0000256" key="3">
    <source>
        <dbReference type="ARBA" id="ARBA00004906"/>
    </source>
</evidence>
<dbReference type="InterPro" id="IPR056521">
    <property type="entry name" value="MARCHF6-like_C"/>
</dbReference>
<dbReference type="Proteomes" id="UP000282613">
    <property type="component" value="Unassembled WGS sequence"/>
</dbReference>
<feature type="transmembrane region" description="Helical" evidence="14">
    <location>
        <begin position="422"/>
        <end position="450"/>
    </location>
</feature>
<dbReference type="GO" id="GO:0061630">
    <property type="term" value="F:ubiquitin protein ligase activity"/>
    <property type="evidence" value="ECO:0007669"/>
    <property type="project" value="UniProtKB-EC"/>
</dbReference>
<feature type="transmembrane region" description="Helical" evidence="14">
    <location>
        <begin position="965"/>
        <end position="982"/>
    </location>
</feature>
<dbReference type="PANTHER" id="PTHR13145:SF0">
    <property type="entry name" value="E3 UBIQUITIN-PROTEIN LIGASE MARCHF6"/>
    <property type="match status" value="1"/>
</dbReference>
<feature type="compositionally biased region" description="Low complexity" evidence="13">
    <location>
        <begin position="237"/>
        <end position="264"/>
    </location>
</feature>
<accession>A0A0R3VU04</accession>
<evidence type="ECO:0000256" key="9">
    <source>
        <dbReference type="ARBA" id="ARBA00022786"/>
    </source>
</evidence>
<evidence type="ECO:0000256" key="8">
    <source>
        <dbReference type="ARBA" id="ARBA00022771"/>
    </source>
</evidence>
<comment type="subcellular location">
    <subcellularLocation>
        <location evidence="2">Membrane</location>
        <topology evidence="2">Multi-pass membrane protein</topology>
    </subcellularLocation>
</comment>
<evidence type="ECO:0000256" key="4">
    <source>
        <dbReference type="ARBA" id="ARBA00012483"/>
    </source>
</evidence>
<dbReference type="InterPro" id="IPR013083">
    <property type="entry name" value="Znf_RING/FYVE/PHD"/>
</dbReference>
<keyword evidence="10" id="KW-0862">Zinc</keyword>
<dbReference type="PANTHER" id="PTHR13145">
    <property type="entry name" value="SSM4 PROTEIN"/>
    <property type="match status" value="1"/>
</dbReference>
<dbReference type="EC" id="2.3.2.27" evidence="4"/>
<dbReference type="CDD" id="cd16702">
    <property type="entry name" value="RING_CH-C4HC3_MARCH6"/>
    <property type="match status" value="1"/>
</dbReference>
<keyword evidence="6 14" id="KW-0812">Transmembrane</keyword>
<comment type="catalytic activity">
    <reaction evidence="1">
        <text>S-ubiquitinyl-[E2 ubiquitin-conjugating enzyme]-L-cysteine + [acceptor protein]-L-lysine = [E2 ubiquitin-conjugating enzyme]-L-cysteine + N(6)-ubiquitinyl-[acceptor protein]-L-lysine.</text>
        <dbReference type="EC" id="2.3.2.27"/>
    </reaction>
</comment>
<evidence type="ECO:0000256" key="11">
    <source>
        <dbReference type="ARBA" id="ARBA00022989"/>
    </source>
</evidence>
<feature type="transmembrane region" description="Helical" evidence="14">
    <location>
        <begin position="68"/>
        <end position="86"/>
    </location>
</feature>
<evidence type="ECO:0000259" key="15">
    <source>
        <dbReference type="PROSITE" id="PS51292"/>
    </source>
</evidence>
<dbReference type="InterPro" id="IPR011016">
    <property type="entry name" value="Znf_RING-CH"/>
</dbReference>
<feature type="transmembrane region" description="Helical" evidence="14">
    <location>
        <begin position="909"/>
        <end position="929"/>
    </location>
</feature>
<keyword evidence="5" id="KW-0808">Transferase</keyword>
<protein>
    <recommendedName>
        <fullName evidence="4">RING-type E3 ubiquitin transferase</fullName>
        <ecNumber evidence="4">2.3.2.27</ecNumber>
    </recommendedName>
</protein>
<evidence type="ECO:0000256" key="7">
    <source>
        <dbReference type="ARBA" id="ARBA00022723"/>
    </source>
</evidence>
<feature type="transmembrane region" description="Helical" evidence="14">
    <location>
        <begin position="488"/>
        <end position="509"/>
    </location>
</feature>
<keyword evidence="8" id="KW-0863">Zinc-finger</keyword>
<evidence type="ECO:0000256" key="12">
    <source>
        <dbReference type="ARBA" id="ARBA00023136"/>
    </source>
</evidence>
<feature type="transmembrane region" description="Helical" evidence="14">
    <location>
        <begin position="297"/>
        <end position="317"/>
    </location>
</feature>
<reference evidence="18" key="1">
    <citation type="submission" date="2017-02" db="UniProtKB">
        <authorList>
            <consortium name="WormBaseParasite"/>
        </authorList>
    </citation>
    <scope>IDENTIFICATION</scope>
</reference>
<evidence type="ECO:0000256" key="2">
    <source>
        <dbReference type="ARBA" id="ARBA00004141"/>
    </source>
</evidence>
<dbReference type="GO" id="GO:0036503">
    <property type="term" value="P:ERAD pathway"/>
    <property type="evidence" value="ECO:0007669"/>
    <property type="project" value="TreeGrafter"/>
</dbReference>
<reference evidence="16 17" key="2">
    <citation type="submission" date="2018-11" db="EMBL/GenBank/DDBJ databases">
        <authorList>
            <consortium name="Pathogen Informatics"/>
        </authorList>
    </citation>
    <scope>NUCLEOTIDE SEQUENCE [LARGE SCALE GENOMIC DNA]</scope>
</reference>
<feature type="transmembrane region" description="Helical" evidence="14">
    <location>
        <begin position="700"/>
        <end position="723"/>
    </location>
</feature>
<dbReference type="FunFam" id="3.30.40.10:FF:000287">
    <property type="entry name" value="RING finger membrane protein"/>
    <property type="match status" value="1"/>
</dbReference>
<dbReference type="EMBL" id="UYRS01000117">
    <property type="protein sequence ID" value="VDK21746.1"/>
    <property type="molecule type" value="Genomic_DNA"/>
</dbReference>
<dbReference type="SUPFAM" id="SSF57850">
    <property type="entry name" value="RING/U-box"/>
    <property type="match status" value="1"/>
</dbReference>
<dbReference type="WBParaSite" id="TASK_0000075901-mRNA-1">
    <property type="protein sequence ID" value="TASK_0000075901-mRNA-1"/>
    <property type="gene ID" value="TASK_0000075901"/>
</dbReference>
<feature type="transmembrane region" description="Helical" evidence="14">
    <location>
        <begin position="93"/>
        <end position="116"/>
    </location>
</feature>
<dbReference type="OrthoDB" id="1108038at2759"/>
<evidence type="ECO:0000256" key="14">
    <source>
        <dbReference type="SAM" id="Phobius"/>
    </source>
</evidence>
<gene>
    <name evidence="16" type="ORF">TASK_LOCUS760</name>
</gene>
<dbReference type="STRING" id="60517.A0A0R3VU04"/>
<evidence type="ECO:0000256" key="10">
    <source>
        <dbReference type="ARBA" id="ARBA00022833"/>
    </source>
</evidence>
<dbReference type="PROSITE" id="PS51292">
    <property type="entry name" value="ZF_RING_CH"/>
    <property type="match status" value="1"/>
</dbReference>
<dbReference type="SMART" id="SM00744">
    <property type="entry name" value="RINGv"/>
    <property type="match status" value="1"/>
</dbReference>
<dbReference type="Gene3D" id="3.30.40.10">
    <property type="entry name" value="Zinc/RING finger domain, C3HC4 (zinc finger)"/>
    <property type="match status" value="1"/>
</dbReference>
<keyword evidence="12 14" id="KW-0472">Membrane</keyword>
<sequence>MPSDDGDFCRVCRCEGTPSQPLFYPCMCTGSIKYVHQECLVQWLQYSKRQTCELCNHRFTFKPVYAPHTPSVVPLPVLFFGLLTAFRNVVVRFFHLLAVIISWLFVVPLTVCRIYRCFFSGNLVGLLSLPLDILSTENVIQDCIQGFLIVLVALTALFGCVWLREQLVIGGEPDWLADGEGAAEEDGEGEVVEVEGVGEAAVPNQVVPAAGPVAAAAAPVNNADGQANPPDGEEGEAQGLALPQQQPQQQEQPPVGDGAVPPDGNNEPDFDAAAAMPPLTLERIFGLDGTMTFLEHVLWIIVLNILFILFFASFPFYTGRTVISALGIKTAPLTPPIELILFSFIGYVVMATLLITSHYVFKAIGLPRSASYYAGLCYIYIKVPIIAFVELGIFTAFCGLWIDACSLGMFNASVAQRLRAFNYAPVVFSFIHWTMGLMYLFYVSSLFIIIRDVIRPGVLWFLPDFTDPDYRPVQDMISLPVTTYIQRLVVNLSLTGIIVILSIWLPTLITQKLLPGFLPFQMSLAYDSPVDYSVEIIILQIVMPFLLDGQFKVFLSAVLRNWCVGAAWILGLRSYLLGDVVFKPSDEVVMADGRRVLASALSGSASGSTDGSDSTNHESGNGGDGGEAENAAAPPPPPPMGGYAPYARPRFFVVRLFGLLMLLVASLVLISLAVLVVPVALGRLMLGHMGLSQTPHHDALTLLVGVCSLMGWAKTILCLPMVLQTLRNVWYILVERAAHLTTWEGWRWLSEWTLGIGEWLRGNSFAPRWARREALAMMLPPLANAPVNGEDADAAALHRKQVLRELLLTLSVPLRLALLSTLLLVVLPASLGLLINLVVFIPVWVGPEKTLAIGFSESWIFGVMHLKVWMLILLVGPRWQVRDRLEEIHDEILHNWPTIRVFRIIRLSLPLFAIIGISLSFPFLLAHYLGPRLSFAMCWQLGLRFTAPSYSTSVQDVQPEVAFRYVYPLLFGLVLLGVLVYWQMRQCIKLYEQIKDAEYLIGRRLVNYGDADSVGTPVSSASAEMGTQTDIGMNNEIMAVAT</sequence>
<feature type="transmembrane region" description="Helical" evidence="14">
    <location>
        <begin position="373"/>
        <end position="402"/>
    </location>
</feature>
<keyword evidence="9" id="KW-0833">Ubl conjugation pathway</keyword>
<feature type="transmembrane region" description="Helical" evidence="14">
    <location>
        <begin position="656"/>
        <end position="680"/>
    </location>
</feature>
<evidence type="ECO:0000256" key="13">
    <source>
        <dbReference type="SAM" id="MobiDB-lite"/>
    </source>
</evidence>
<evidence type="ECO:0000256" key="5">
    <source>
        <dbReference type="ARBA" id="ARBA00022679"/>
    </source>
</evidence>